<sequence length="314" mass="36328">MYIKHFVSSISSVHLVLLMLDGHKSHINYTSIKYCSKNGILLYALLLHITHILQPFEIPFAKLKLEYGKSCDQLYNNTGEVITKHMFARVLSLLFIVTYIPKAIRKAFSNISIWLFNSNAISFDHLDPSLITEHIDSNSLSSSYFSQLNFLSSFHSLQLNFLSLLHSFQQINENLSILEIIFFSISHQYSIQHGINSLKTDLMFLEKEIEILKKKNKLLKRKYETINKKLKTFKNSDICLLKLALKYPTPCFSLQTNKSKPNNIKPHSQPTKKRKTLLFAKLFINETSLWELNEAEELVRTKAENVKRKKDAAG</sequence>
<keyword evidence="1" id="KW-0175">Coiled coil</keyword>
<protein>
    <submittedName>
        <fullName evidence="3">3205_t:CDS:1</fullName>
    </submittedName>
</protein>
<evidence type="ECO:0000256" key="1">
    <source>
        <dbReference type="SAM" id="Coils"/>
    </source>
</evidence>
<dbReference type="GO" id="GO:0003676">
    <property type="term" value="F:nucleic acid binding"/>
    <property type="evidence" value="ECO:0007669"/>
    <property type="project" value="InterPro"/>
</dbReference>
<gene>
    <name evidence="3" type="ORF">CPELLU_LOCUS3271</name>
</gene>
<evidence type="ECO:0000313" key="4">
    <source>
        <dbReference type="Proteomes" id="UP000789759"/>
    </source>
</evidence>
<dbReference type="Pfam" id="PF03184">
    <property type="entry name" value="DDE_1"/>
    <property type="match status" value="1"/>
</dbReference>
<comment type="caution">
    <text evidence="3">The sequence shown here is derived from an EMBL/GenBank/DDBJ whole genome shotgun (WGS) entry which is preliminary data.</text>
</comment>
<feature type="domain" description="DDE-1" evidence="2">
    <location>
        <begin position="4"/>
        <end position="103"/>
    </location>
</feature>
<accession>A0A9N9A5R1</accession>
<dbReference type="InterPro" id="IPR004875">
    <property type="entry name" value="DDE_SF_endonuclease_dom"/>
</dbReference>
<name>A0A9N9A5R1_9GLOM</name>
<evidence type="ECO:0000313" key="3">
    <source>
        <dbReference type="EMBL" id="CAG8518584.1"/>
    </source>
</evidence>
<evidence type="ECO:0000259" key="2">
    <source>
        <dbReference type="Pfam" id="PF03184"/>
    </source>
</evidence>
<keyword evidence="4" id="KW-1185">Reference proteome</keyword>
<dbReference type="Proteomes" id="UP000789759">
    <property type="component" value="Unassembled WGS sequence"/>
</dbReference>
<proteinExistence type="predicted"/>
<feature type="coiled-coil region" evidence="1">
    <location>
        <begin position="195"/>
        <end position="236"/>
    </location>
</feature>
<dbReference type="AlphaFoldDB" id="A0A9N9A5R1"/>
<dbReference type="EMBL" id="CAJVQA010001555">
    <property type="protein sequence ID" value="CAG8518584.1"/>
    <property type="molecule type" value="Genomic_DNA"/>
</dbReference>
<organism evidence="3 4">
    <name type="scientific">Cetraspora pellucida</name>
    <dbReference type="NCBI Taxonomy" id="1433469"/>
    <lineage>
        <taxon>Eukaryota</taxon>
        <taxon>Fungi</taxon>
        <taxon>Fungi incertae sedis</taxon>
        <taxon>Mucoromycota</taxon>
        <taxon>Glomeromycotina</taxon>
        <taxon>Glomeromycetes</taxon>
        <taxon>Diversisporales</taxon>
        <taxon>Gigasporaceae</taxon>
        <taxon>Cetraspora</taxon>
    </lineage>
</organism>
<reference evidence="3" key="1">
    <citation type="submission" date="2021-06" db="EMBL/GenBank/DDBJ databases">
        <authorList>
            <person name="Kallberg Y."/>
            <person name="Tangrot J."/>
            <person name="Rosling A."/>
        </authorList>
    </citation>
    <scope>NUCLEOTIDE SEQUENCE</scope>
    <source>
        <strain evidence="3">FL966</strain>
    </source>
</reference>